<dbReference type="Proteomes" id="UP000567179">
    <property type="component" value="Unassembled WGS sequence"/>
</dbReference>
<dbReference type="EMBL" id="JAACJJ010000044">
    <property type="protein sequence ID" value="KAF5314262.1"/>
    <property type="molecule type" value="Genomic_DNA"/>
</dbReference>
<organism evidence="2 3">
    <name type="scientific">Psilocybe cf. subviscida</name>
    <dbReference type="NCBI Taxonomy" id="2480587"/>
    <lineage>
        <taxon>Eukaryota</taxon>
        <taxon>Fungi</taxon>
        <taxon>Dikarya</taxon>
        <taxon>Basidiomycota</taxon>
        <taxon>Agaricomycotina</taxon>
        <taxon>Agaricomycetes</taxon>
        <taxon>Agaricomycetidae</taxon>
        <taxon>Agaricales</taxon>
        <taxon>Agaricineae</taxon>
        <taxon>Strophariaceae</taxon>
        <taxon>Psilocybe</taxon>
    </lineage>
</organism>
<name>A0A8H5EVW0_9AGAR</name>
<sequence length="176" mass="19424">MSFLASNTRSATGDVQEPPPDPEHQDQQREASESDNMLVVPTGMTDDLPAQSKHSSRDVRLVYNALAAVVLGPLPVSDWDGNDYYYMEMLARDLENGVVPLSDLTWDPATGWAGKKAFATEAVCAYMADEWSRVQAGNDEDAKAAVASDHAFLRTIFRLHDKENPFADFDEAQTEV</sequence>
<dbReference type="AlphaFoldDB" id="A0A8H5EVW0"/>
<keyword evidence="3" id="KW-1185">Reference proteome</keyword>
<feature type="compositionally biased region" description="Basic and acidic residues" evidence="1">
    <location>
        <begin position="21"/>
        <end position="32"/>
    </location>
</feature>
<feature type="compositionally biased region" description="Polar residues" evidence="1">
    <location>
        <begin position="1"/>
        <end position="13"/>
    </location>
</feature>
<feature type="region of interest" description="Disordered" evidence="1">
    <location>
        <begin position="1"/>
        <end position="53"/>
    </location>
</feature>
<gene>
    <name evidence="2" type="ORF">D9619_011803</name>
</gene>
<dbReference type="OrthoDB" id="2746507at2759"/>
<reference evidence="2 3" key="1">
    <citation type="journal article" date="2020" name="ISME J.">
        <title>Uncovering the hidden diversity of litter-decomposition mechanisms in mushroom-forming fungi.</title>
        <authorList>
            <person name="Floudas D."/>
            <person name="Bentzer J."/>
            <person name="Ahren D."/>
            <person name="Johansson T."/>
            <person name="Persson P."/>
            <person name="Tunlid A."/>
        </authorList>
    </citation>
    <scope>NUCLEOTIDE SEQUENCE [LARGE SCALE GENOMIC DNA]</scope>
    <source>
        <strain evidence="2 3">CBS 101986</strain>
    </source>
</reference>
<comment type="caution">
    <text evidence="2">The sequence shown here is derived from an EMBL/GenBank/DDBJ whole genome shotgun (WGS) entry which is preliminary data.</text>
</comment>
<evidence type="ECO:0000313" key="3">
    <source>
        <dbReference type="Proteomes" id="UP000567179"/>
    </source>
</evidence>
<protein>
    <submittedName>
        <fullName evidence="2">Uncharacterized protein</fullName>
    </submittedName>
</protein>
<evidence type="ECO:0000313" key="2">
    <source>
        <dbReference type="EMBL" id="KAF5314262.1"/>
    </source>
</evidence>
<evidence type="ECO:0000256" key="1">
    <source>
        <dbReference type="SAM" id="MobiDB-lite"/>
    </source>
</evidence>
<proteinExistence type="predicted"/>
<accession>A0A8H5EVW0</accession>